<reference evidence="2" key="1">
    <citation type="submission" date="2012-02" db="EMBL/GenBank/DDBJ databases">
        <title>Genome sequencing of Giardia lamblia Genotypes A2 and B isolates (DH and GS) and comparative analysis with the genomes of Genotypes A1 and E (WB and Pig).</title>
        <authorList>
            <person name="Adam R."/>
            <person name="Dahlstrom E."/>
            <person name="Martens C."/>
            <person name="Bruno D."/>
            <person name="Barbian K."/>
            <person name="Porcella S.F."/>
            <person name="Nash T."/>
        </authorList>
    </citation>
    <scope>NUCLEOTIDE SEQUENCE</scope>
    <source>
        <strain evidence="2">DH</strain>
    </source>
</reference>
<organism evidence="1 2">
    <name type="scientific">Giardia intestinalis</name>
    <name type="common">Giardia lamblia</name>
    <dbReference type="NCBI Taxonomy" id="5741"/>
    <lineage>
        <taxon>Eukaryota</taxon>
        <taxon>Metamonada</taxon>
        <taxon>Diplomonadida</taxon>
        <taxon>Hexamitidae</taxon>
        <taxon>Giardiinae</taxon>
        <taxon>Giardia</taxon>
    </lineage>
</organism>
<dbReference type="VEuPathDB" id="GiardiaDB:GL50581_2807"/>
<protein>
    <submittedName>
        <fullName evidence="1">Uncharacterized protein</fullName>
    </submittedName>
</protein>
<evidence type="ECO:0000313" key="2">
    <source>
        <dbReference type="Proteomes" id="UP000018320"/>
    </source>
</evidence>
<gene>
    <name evidence="1" type="ORF">DHA2_152784</name>
</gene>
<name>V6TGM5_GIAIN</name>
<dbReference type="VEuPathDB" id="GiardiaDB:QR46_3936"/>
<dbReference type="Proteomes" id="UP000018320">
    <property type="component" value="Unassembled WGS sequence"/>
</dbReference>
<dbReference type="EMBL" id="AHGT01000026">
    <property type="protein sequence ID" value="ESU37512.1"/>
    <property type="molecule type" value="Genomic_DNA"/>
</dbReference>
<dbReference type="VEuPathDB" id="GiardiaDB:GL50803_0032668"/>
<comment type="caution">
    <text evidence="1">The sequence shown here is derived from an EMBL/GenBank/DDBJ whole genome shotgun (WGS) entry which is preliminary data.</text>
</comment>
<proteinExistence type="predicted"/>
<dbReference type="AlphaFoldDB" id="V6TGM5"/>
<accession>V6TGM5</accession>
<dbReference type="VEuPathDB" id="GiardiaDB:DHA2_152784"/>
<reference evidence="1 2" key="2">
    <citation type="journal article" date="2013" name="Genome Biol. Evol.">
        <title>Genome sequencing of Giardia lamblia genotypes A2 and B isolates (DH and GS) and comparative analysis with the genomes of genotypes A1 and E (WB and Pig).</title>
        <authorList>
            <person name="Adam R.D."/>
            <person name="Dahlstrom E.W."/>
            <person name="Martens C.A."/>
            <person name="Bruno D.P."/>
            <person name="Barbian K.D."/>
            <person name="Ricklefs S.M."/>
            <person name="Hernandez M.M."/>
            <person name="Narla N.P."/>
            <person name="Patel R.B."/>
            <person name="Porcella S.F."/>
            <person name="Nash T.E."/>
        </authorList>
    </citation>
    <scope>NUCLEOTIDE SEQUENCE [LARGE SCALE GENOMIC DNA]</scope>
    <source>
        <strain evidence="1 2">DH</strain>
    </source>
</reference>
<evidence type="ECO:0000313" key="1">
    <source>
        <dbReference type="EMBL" id="ESU37512.1"/>
    </source>
</evidence>
<sequence>MVVEIMNLSKVWSPYDAKQLGEEVGCPPKQLLPAGEDPLKTSIDSLIFPIVYTPISPVKPQPGSTIQSQGVEAIYSLLSIVDDLAESLVGRDKWQLIYEDEQGKLSANTQVPNKTLPILAPASRITNKELSTGVATFFRQVDAVTNTISRTQLNLQQTTPIDHGVEKETEYKRFATNSGADFLSTFLRSALQTIDSLPWFQAGSSEDPCCVLCISDDQLVYDKSQDIYKLTVRDAVALNSLLIPGDIVSIQGQYYVLSLSPRAHGLFEHVTEQVFTVTPCLIANFNSVYAGASMKLERQMRGSRWRNEPLFKELDTCPTFCCFTQCISMWSAVSLKQDLCVIAAFFKGHPYELGHFPLTALQIVKYLAFYDPKDAVLRFFILDNSCGAPSGIGVKSVTLEKQSEVIRELTDSRSDIDTAGVDGSASSGIEVSTPSSITSDYVLEADLGCCGREADEFFSKYDIDDYGFLKDPGLFPPTCSLNSLELLEVLKSSQDPTDSLSPATSQQMFLSNFHAAIQSISYGVSLMYEVPMAISREYFAWVDVVSESSTELLYLYDRSTTTTITLKRPLLVLNLRKLLSHYLKKNNGKVEEHLNGLSCMPAVQSIYALGLPYNHVLLIMIPYMSGSFFFCSFRKDEVPSSADICIVAQKGVIDVVNIDLLQTHGLIFVSTRTFASDPHSKTKSSTHLHIFTMVYNYKETDQIDFFTRDGTLREIRFTVLFRPVHTLFLMDAGYPAKGIVLLNSMRLAIHFESLSYFYMIDCESLQGHKSRDSNDTSCCISATPIYTACRSITTLLYAHDGEHIVLFEHGENQALVYSLINLKELKYSIVLPGGDRINHAAPGGDSGLLALSGDHTISIYQLGASEIFLKHYVTRGRAIGIAWSTPTSLLVATEQALYTITLRAEGA</sequence>